<dbReference type="CDD" id="cd04478">
    <property type="entry name" value="RPA2_DBD_D"/>
    <property type="match status" value="1"/>
</dbReference>
<feature type="domain" description="Replication protein A C-terminal" evidence="6">
    <location>
        <begin position="285"/>
        <end position="347"/>
    </location>
</feature>
<evidence type="ECO:0000313" key="7">
    <source>
        <dbReference type="EMBL" id="MBC1177156.1"/>
    </source>
</evidence>
<comment type="subcellular location">
    <subcellularLocation>
        <location evidence="1">Nucleus</location>
    </subcellularLocation>
</comment>
<dbReference type="InterPro" id="IPR036388">
    <property type="entry name" value="WH-like_DNA-bd_sf"/>
</dbReference>
<dbReference type="GO" id="GO:0035861">
    <property type="term" value="C:site of double-strand break"/>
    <property type="evidence" value="ECO:0007669"/>
    <property type="project" value="TreeGrafter"/>
</dbReference>
<dbReference type="SUPFAM" id="SSF50249">
    <property type="entry name" value="Nucleic acid-binding proteins"/>
    <property type="match status" value="2"/>
</dbReference>
<dbReference type="GO" id="GO:0006289">
    <property type="term" value="P:nucleotide-excision repair"/>
    <property type="evidence" value="ECO:0007669"/>
    <property type="project" value="TreeGrafter"/>
</dbReference>
<dbReference type="InterPro" id="IPR014892">
    <property type="entry name" value="RPA_C"/>
</dbReference>
<dbReference type="Pfam" id="PF08784">
    <property type="entry name" value="RPA_C"/>
    <property type="match status" value="1"/>
</dbReference>
<dbReference type="VEuPathDB" id="VectorBase:LLONM1_001757"/>
<sequence length="354" mass="38758">MNESFTGGGFSATQGGGGPSGPESKEGVAPLVIQQIYQLGDDGIKIFGFTYGVISLVAIARSVEHTSTRIMYKLEDHTGKIDAHLWLEEGKPENKEHIAINSYVRVYGMARTHITGGGFTATQGGGGPSGPESKEGVAPLVIQQIYQLGDDGIKIFGFTYGVISLVAIARSVEHTSTRIMYKLEDHTGKIDAHLWLEEGKPENKEHIAINSYVRVYGMARTHSGAKVIMIFKIMPIKSVNEVTTHLLEVMHARFQAEQYLRLMDNGGNAAPMKDPTMEVDAPNNGSFATGLKGKPLLIYQAIKNHTSEEGISINQIHQKFKHIPVAEIRQITEAMSLEGHIYSSIDTEHFLPTE</sequence>
<keyword evidence="3 7" id="KW-0238">DNA-binding</keyword>
<dbReference type="Gene3D" id="1.10.10.10">
    <property type="entry name" value="Winged helix-like DNA-binding domain superfamily/Winged helix DNA-binding domain"/>
    <property type="match status" value="1"/>
</dbReference>
<feature type="compositionally biased region" description="Gly residues" evidence="5">
    <location>
        <begin position="1"/>
        <end position="20"/>
    </location>
</feature>
<dbReference type="GO" id="GO:0000781">
    <property type="term" value="C:chromosome, telomeric region"/>
    <property type="evidence" value="ECO:0007669"/>
    <property type="project" value="TreeGrafter"/>
</dbReference>
<dbReference type="AlphaFoldDB" id="A0A7G3B1B4"/>
<evidence type="ECO:0000256" key="1">
    <source>
        <dbReference type="ARBA" id="ARBA00004123"/>
    </source>
</evidence>
<name>A0A7G3B1B4_LUTLO</name>
<dbReference type="GO" id="GO:0005662">
    <property type="term" value="C:DNA replication factor A complex"/>
    <property type="evidence" value="ECO:0007669"/>
    <property type="project" value="TreeGrafter"/>
</dbReference>
<evidence type="ECO:0000256" key="4">
    <source>
        <dbReference type="ARBA" id="ARBA00023242"/>
    </source>
</evidence>
<dbReference type="FunFam" id="1.10.10.10:FF:000168">
    <property type="entry name" value="Replication protein A 32 kDa subunit"/>
    <property type="match status" value="1"/>
</dbReference>
<proteinExistence type="inferred from homology"/>
<evidence type="ECO:0000256" key="3">
    <source>
        <dbReference type="ARBA" id="ARBA00023125"/>
    </source>
</evidence>
<reference evidence="7" key="1">
    <citation type="journal article" date="2020" name="BMC">
        <title>Leishmania infection induces a limited differential gene expression in the sand fly midgut.</title>
        <authorList>
            <person name="Coutinho-Abreu I.V."/>
            <person name="Serafim T.D."/>
            <person name="Meneses C."/>
            <person name="Kamhawi S."/>
            <person name="Oliveira F."/>
            <person name="Valenzuela J.G."/>
        </authorList>
    </citation>
    <scope>NUCLEOTIDE SEQUENCE</scope>
    <source>
        <strain evidence="7">Jacobina</strain>
        <tissue evidence="7">Midgut</tissue>
    </source>
</reference>
<dbReference type="GO" id="GO:0006260">
    <property type="term" value="P:DNA replication"/>
    <property type="evidence" value="ECO:0007669"/>
    <property type="project" value="TreeGrafter"/>
</dbReference>
<dbReference type="PANTHER" id="PTHR13989">
    <property type="entry name" value="REPLICATION PROTEIN A-RELATED"/>
    <property type="match status" value="1"/>
</dbReference>
<evidence type="ECO:0000259" key="6">
    <source>
        <dbReference type="Pfam" id="PF08784"/>
    </source>
</evidence>
<dbReference type="InterPro" id="IPR012340">
    <property type="entry name" value="NA-bd_OB-fold"/>
</dbReference>
<dbReference type="PANTHER" id="PTHR13989:SF16">
    <property type="entry name" value="REPLICATION PROTEIN A2"/>
    <property type="match status" value="1"/>
</dbReference>
<keyword evidence="4" id="KW-0539">Nucleus</keyword>
<evidence type="ECO:0000256" key="2">
    <source>
        <dbReference type="ARBA" id="ARBA00007815"/>
    </source>
</evidence>
<evidence type="ECO:0000256" key="5">
    <source>
        <dbReference type="SAM" id="MobiDB-lite"/>
    </source>
</evidence>
<dbReference type="GO" id="GO:0000724">
    <property type="term" value="P:double-strand break repair via homologous recombination"/>
    <property type="evidence" value="ECO:0007669"/>
    <property type="project" value="TreeGrafter"/>
</dbReference>
<dbReference type="EMBL" id="GITU01008453">
    <property type="protein sequence ID" value="MBC1177156.1"/>
    <property type="molecule type" value="Transcribed_RNA"/>
</dbReference>
<accession>A0A7G3B1B4</accession>
<comment type="similarity">
    <text evidence="2">Belongs to the replication factor A protein 2 family.</text>
</comment>
<feature type="region of interest" description="Disordered" evidence="5">
    <location>
        <begin position="1"/>
        <end position="25"/>
    </location>
</feature>
<dbReference type="Gene3D" id="2.40.50.140">
    <property type="entry name" value="Nucleic acid-binding proteins"/>
    <property type="match status" value="2"/>
</dbReference>
<protein>
    <submittedName>
        <fullName evidence="7">Putative single-stranded dna-binding replication protein a rpa medium 30 kd subunit</fullName>
    </submittedName>
</protein>
<dbReference type="InterPro" id="IPR040260">
    <property type="entry name" value="RFA2-like"/>
</dbReference>
<dbReference type="SUPFAM" id="SSF46785">
    <property type="entry name" value="Winged helix' DNA-binding domain"/>
    <property type="match status" value="1"/>
</dbReference>
<organism evidence="7">
    <name type="scientific">Lutzomyia longipalpis</name>
    <name type="common">Sand fly</name>
    <dbReference type="NCBI Taxonomy" id="7200"/>
    <lineage>
        <taxon>Eukaryota</taxon>
        <taxon>Metazoa</taxon>
        <taxon>Ecdysozoa</taxon>
        <taxon>Arthropoda</taxon>
        <taxon>Hexapoda</taxon>
        <taxon>Insecta</taxon>
        <taxon>Pterygota</taxon>
        <taxon>Neoptera</taxon>
        <taxon>Endopterygota</taxon>
        <taxon>Diptera</taxon>
        <taxon>Nematocera</taxon>
        <taxon>Psychodoidea</taxon>
        <taxon>Psychodidae</taxon>
        <taxon>Lutzomyia</taxon>
        <taxon>Lutzomyia</taxon>
    </lineage>
</organism>
<dbReference type="GO" id="GO:0003697">
    <property type="term" value="F:single-stranded DNA binding"/>
    <property type="evidence" value="ECO:0007669"/>
    <property type="project" value="TreeGrafter"/>
</dbReference>
<dbReference type="InterPro" id="IPR036390">
    <property type="entry name" value="WH_DNA-bd_sf"/>
</dbReference>